<reference evidence="1" key="1">
    <citation type="submission" date="2018-05" db="EMBL/GenBank/DDBJ databases">
        <authorList>
            <person name="Lanie J.A."/>
            <person name="Ng W.-L."/>
            <person name="Kazmierczak K.M."/>
            <person name="Andrzejewski T.M."/>
            <person name="Davidsen T.M."/>
            <person name="Wayne K.J."/>
            <person name="Tettelin H."/>
            <person name="Glass J.I."/>
            <person name="Rusch D."/>
            <person name="Podicherti R."/>
            <person name="Tsui H.-C.T."/>
            <person name="Winkler M.E."/>
        </authorList>
    </citation>
    <scope>NUCLEOTIDE SEQUENCE</scope>
</reference>
<protein>
    <recommendedName>
        <fullName evidence="2">Rhamnogalacturonan lyase domain-containing protein</fullName>
    </recommendedName>
</protein>
<gene>
    <name evidence="1" type="ORF">METZ01_LOCUS156278</name>
</gene>
<dbReference type="Gene3D" id="2.60.40.1120">
    <property type="entry name" value="Carboxypeptidase-like, regulatory domain"/>
    <property type="match status" value="1"/>
</dbReference>
<dbReference type="AlphaFoldDB" id="A0A382APV7"/>
<proteinExistence type="predicted"/>
<evidence type="ECO:0000313" key="1">
    <source>
        <dbReference type="EMBL" id="SVB03424.1"/>
    </source>
</evidence>
<sequence>MKPPNFSEKTENNDSSPFKLLIFDTRVLRMKKTLLLPTVLLALATLLAFSLPAIAYQEINVENGGSIQGKTKMFGNMPHARYYHLILFPNIDMCAEVDTDDEMNRVLDDFKISADGGLKDVVITLERVEAGKPFNKEPIIIASENCKFFPDVNVIRQGETFKIDNLDAVMHNSQVYQKERGKILLNIPVPAEEVSYGKVNFQKKYKIMQMICGMHEFMQTWGFRVQNPYYFITDLDGNFNIGDIPPGEYVVNAWHYLMKPQKRKIKIVAGATIDLNFDFDGDKVARPFYETIKSGRIKKDAVYPGTAKGKELGR</sequence>
<accession>A0A382APV7</accession>
<dbReference type="InterPro" id="IPR013784">
    <property type="entry name" value="Carb-bd-like_fold"/>
</dbReference>
<name>A0A382APV7_9ZZZZ</name>
<dbReference type="SUPFAM" id="SSF49452">
    <property type="entry name" value="Starch-binding domain-like"/>
    <property type="match status" value="1"/>
</dbReference>
<dbReference type="EMBL" id="UINC01026269">
    <property type="protein sequence ID" value="SVB03424.1"/>
    <property type="molecule type" value="Genomic_DNA"/>
</dbReference>
<organism evidence="1">
    <name type="scientific">marine metagenome</name>
    <dbReference type="NCBI Taxonomy" id="408172"/>
    <lineage>
        <taxon>unclassified sequences</taxon>
        <taxon>metagenomes</taxon>
        <taxon>ecological metagenomes</taxon>
    </lineage>
</organism>
<evidence type="ECO:0008006" key="2">
    <source>
        <dbReference type="Google" id="ProtNLM"/>
    </source>
</evidence>
<dbReference type="GO" id="GO:0030246">
    <property type="term" value="F:carbohydrate binding"/>
    <property type="evidence" value="ECO:0007669"/>
    <property type="project" value="InterPro"/>
</dbReference>